<name>A0A015NI65_RHIIW</name>
<dbReference type="OrthoDB" id="4540492at2759"/>
<feature type="transmembrane region" description="Helical" evidence="6">
    <location>
        <begin position="109"/>
        <end position="128"/>
    </location>
</feature>
<comment type="subcellular location">
    <subcellularLocation>
        <location evidence="1">Membrane</location>
        <topology evidence="1">Multi-pass membrane protein</topology>
    </subcellularLocation>
</comment>
<dbReference type="InterPro" id="IPR036259">
    <property type="entry name" value="MFS_trans_sf"/>
</dbReference>
<dbReference type="InterPro" id="IPR020846">
    <property type="entry name" value="MFS_dom"/>
</dbReference>
<evidence type="ECO:0000259" key="7">
    <source>
        <dbReference type="PROSITE" id="PS50850"/>
    </source>
</evidence>
<dbReference type="AlphaFoldDB" id="A0A015NI65"/>
<dbReference type="HOGENOM" id="CLU_1705213_0_0_1"/>
<keyword evidence="9" id="KW-1185">Reference proteome</keyword>
<feature type="transmembrane region" description="Helical" evidence="6">
    <location>
        <begin position="46"/>
        <end position="71"/>
    </location>
</feature>
<protein>
    <recommendedName>
        <fullName evidence="7">Major facilitator superfamily (MFS) profile domain-containing protein</fullName>
    </recommendedName>
</protein>
<feature type="transmembrane region" description="Helical" evidence="6">
    <location>
        <begin position="21"/>
        <end position="40"/>
    </location>
</feature>
<evidence type="ECO:0000313" key="9">
    <source>
        <dbReference type="Proteomes" id="UP000022910"/>
    </source>
</evidence>
<dbReference type="STRING" id="1432141.A0A015NI65"/>
<proteinExistence type="predicted"/>
<evidence type="ECO:0000256" key="1">
    <source>
        <dbReference type="ARBA" id="ARBA00004141"/>
    </source>
</evidence>
<sequence>MNAIMTVVSAYLIDKSGRRTLLLYSMSLMSLASAVLAFSITYDLALLSSLSIIGFVATFAIGLGPIPFLIIPEIVDTHSVATASSLGLSINWICNFLVSSLFLEVREILGGKVFYIFATYLFVAYIIGNRILPETKAKTVEEVWHDWSGKYVKT</sequence>
<dbReference type="PANTHER" id="PTHR23503">
    <property type="entry name" value="SOLUTE CARRIER FAMILY 2"/>
    <property type="match status" value="1"/>
</dbReference>
<dbReference type="Gene3D" id="1.20.1250.20">
    <property type="entry name" value="MFS general substrate transporter like domains"/>
    <property type="match status" value="1"/>
</dbReference>
<evidence type="ECO:0000256" key="5">
    <source>
        <dbReference type="ARBA" id="ARBA00023136"/>
    </source>
</evidence>
<feature type="transmembrane region" description="Helical" evidence="6">
    <location>
        <begin position="83"/>
        <end position="103"/>
    </location>
</feature>
<evidence type="ECO:0000256" key="4">
    <source>
        <dbReference type="ARBA" id="ARBA00022989"/>
    </source>
</evidence>
<dbReference type="Pfam" id="PF00083">
    <property type="entry name" value="Sugar_tr"/>
    <property type="match status" value="1"/>
</dbReference>
<gene>
    <name evidence="8" type="ORF">RirG_008820</name>
</gene>
<keyword evidence="4 6" id="KW-1133">Transmembrane helix</keyword>
<evidence type="ECO:0000313" key="8">
    <source>
        <dbReference type="EMBL" id="EXX79103.1"/>
    </source>
</evidence>
<keyword evidence="2" id="KW-0813">Transport</keyword>
<evidence type="ECO:0000256" key="2">
    <source>
        <dbReference type="ARBA" id="ARBA00022448"/>
    </source>
</evidence>
<dbReference type="GO" id="GO:0016020">
    <property type="term" value="C:membrane"/>
    <property type="evidence" value="ECO:0007669"/>
    <property type="project" value="UniProtKB-SubCell"/>
</dbReference>
<feature type="domain" description="Major facilitator superfamily (MFS) profile" evidence="7">
    <location>
        <begin position="1"/>
        <end position="136"/>
    </location>
</feature>
<dbReference type="EMBL" id="JEMT01005631">
    <property type="protein sequence ID" value="EXX79103.1"/>
    <property type="molecule type" value="Genomic_DNA"/>
</dbReference>
<comment type="caution">
    <text evidence="8">The sequence shown here is derived from an EMBL/GenBank/DDBJ whole genome shotgun (WGS) entry which is preliminary data.</text>
</comment>
<dbReference type="OMA" id="WAITASF"/>
<accession>A0A015NI65</accession>
<dbReference type="SUPFAM" id="SSF103473">
    <property type="entry name" value="MFS general substrate transporter"/>
    <property type="match status" value="1"/>
</dbReference>
<dbReference type="Proteomes" id="UP000022910">
    <property type="component" value="Unassembled WGS sequence"/>
</dbReference>
<evidence type="ECO:0000256" key="6">
    <source>
        <dbReference type="SAM" id="Phobius"/>
    </source>
</evidence>
<keyword evidence="3 6" id="KW-0812">Transmembrane</keyword>
<reference evidence="8 9" key="1">
    <citation type="submission" date="2014-02" db="EMBL/GenBank/DDBJ databases">
        <title>Single nucleus genome sequencing reveals high similarity among nuclei of an endomycorrhizal fungus.</title>
        <authorList>
            <person name="Lin K."/>
            <person name="Geurts R."/>
            <person name="Zhang Z."/>
            <person name="Limpens E."/>
            <person name="Saunders D.G."/>
            <person name="Mu D."/>
            <person name="Pang E."/>
            <person name="Cao H."/>
            <person name="Cha H."/>
            <person name="Lin T."/>
            <person name="Zhou Q."/>
            <person name="Shang Y."/>
            <person name="Li Y."/>
            <person name="Ivanov S."/>
            <person name="Sharma T."/>
            <person name="Velzen R.V."/>
            <person name="Ruijter N.D."/>
            <person name="Aanen D.K."/>
            <person name="Win J."/>
            <person name="Kamoun S."/>
            <person name="Bisseling T."/>
            <person name="Huang S."/>
        </authorList>
    </citation>
    <scope>NUCLEOTIDE SEQUENCE [LARGE SCALE GENOMIC DNA]</scope>
    <source>
        <strain evidence="9">DAOM197198w</strain>
    </source>
</reference>
<dbReference type="InterPro" id="IPR045263">
    <property type="entry name" value="GLUT"/>
</dbReference>
<organism evidence="8 9">
    <name type="scientific">Rhizophagus irregularis (strain DAOM 197198w)</name>
    <name type="common">Glomus intraradices</name>
    <dbReference type="NCBI Taxonomy" id="1432141"/>
    <lineage>
        <taxon>Eukaryota</taxon>
        <taxon>Fungi</taxon>
        <taxon>Fungi incertae sedis</taxon>
        <taxon>Mucoromycota</taxon>
        <taxon>Glomeromycotina</taxon>
        <taxon>Glomeromycetes</taxon>
        <taxon>Glomerales</taxon>
        <taxon>Glomeraceae</taxon>
        <taxon>Rhizophagus</taxon>
    </lineage>
</organism>
<dbReference type="InterPro" id="IPR005828">
    <property type="entry name" value="MFS_sugar_transport-like"/>
</dbReference>
<evidence type="ECO:0000256" key="3">
    <source>
        <dbReference type="ARBA" id="ARBA00022692"/>
    </source>
</evidence>
<dbReference type="PROSITE" id="PS50850">
    <property type="entry name" value="MFS"/>
    <property type="match status" value="1"/>
</dbReference>
<keyword evidence="5 6" id="KW-0472">Membrane</keyword>
<dbReference type="PANTHER" id="PTHR23503:SF8">
    <property type="entry name" value="FACILITATED GLUCOSE TRANSPORTER PROTEIN 1"/>
    <property type="match status" value="1"/>
</dbReference>
<dbReference type="GO" id="GO:0015149">
    <property type="term" value="F:hexose transmembrane transporter activity"/>
    <property type="evidence" value="ECO:0007669"/>
    <property type="project" value="TreeGrafter"/>
</dbReference>